<dbReference type="RefSeq" id="WP_013405386.1">
    <property type="nucleotide sequence ID" value="NC_014654.1"/>
</dbReference>
<dbReference type="HOGENOM" id="CLU_212077_0_0_9"/>
<dbReference type="GO" id="GO:0003700">
    <property type="term" value="F:DNA-binding transcription factor activity"/>
    <property type="evidence" value="ECO:0007669"/>
    <property type="project" value="TreeGrafter"/>
</dbReference>
<reference evidence="6 7" key="2">
    <citation type="journal article" date="2011" name="J. Bacteriol.">
        <title>Complete Genome Sequence of the Haloalkaliphilic, Hydrogen Producing Halanaerobium hydrogenoformans.</title>
        <authorList>
            <person name="Brown S.D."/>
            <person name="Begemann M.B."/>
            <person name="Mormile M.R."/>
            <person name="Wall J.D."/>
            <person name="Han C.S."/>
            <person name="Goodwin L.A."/>
            <person name="Pitluck S."/>
            <person name="Land M.L."/>
            <person name="Hauser L.J."/>
            <person name="Elias D.A."/>
        </authorList>
    </citation>
    <scope>NUCLEOTIDE SEQUENCE [LARGE SCALE GENOMIC DNA]</scope>
    <source>
        <strain evidence="7">sapolanicus</strain>
    </source>
</reference>
<feature type="DNA-binding region" description="H-T-H motif" evidence="4">
    <location>
        <begin position="26"/>
        <end position="45"/>
    </location>
</feature>
<evidence type="ECO:0000313" key="7">
    <source>
        <dbReference type="Proteomes" id="UP000007434"/>
    </source>
</evidence>
<dbReference type="KEGG" id="has:Halsa_0848"/>
<keyword evidence="3" id="KW-0804">Transcription</keyword>
<dbReference type="PANTHER" id="PTHR30055">
    <property type="entry name" value="HTH-TYPE TRANSCRIPTIONAL REGULATOR RUTR"/>
    <property type="match status" value="1"/>
</dbReference>
<keyword evidence="2 4" id="KW-0238">DNA-binding</keyword>
<dbReference type="PRINTS" id="PR00455">
    <property type="entry name" value="HTHTETR"/>
</dbReference>
<dbReference type="Proteomes" id="UP000007434">
    <property type="component" value="Chromosome"/>
</dbReference>
<dbReference type="EMBL" id="CP002304">
    <property type="protein sequence ID" value="ADQ14295.1"/>
    <property type="molecule type" value="Genomic_DNA"/>
</dbReference>
<dbReference type="GO" id="GO:0000976">
    <property type="term" value="F:transcription cis-regulatory region binding"/>
    <property type="evidence" value="ECO:0007669"/>
    <property type="project" value="TreeGrafter"/>
</dbReference>
<name>E4RN78_HALHG</name>
<reference evidence="6 7" key="1">
    <citation type="submission" date="2010-11" db="EMBL/GenBank/DDBJ databases">
        <title>Complete sequence of Halanaerobium sp. sapolanicus.</title>
        <authorList>
            <consortium name="US DOE Joint Genome Institute"/>
            <person name="Lucas S."/>
            <person name="Copeland A."/>
            <person name="Lapidus A."/>
            <person name="Cheng J.-F."/>
            <person name="Bruce D."/>
            <person name="Goodwin L."/>
            <person name="Pitluck S."/>
            <person name="Davenport K."/>
            <person name="Detter J.C."/>
            <person name="Han C."/>
            <person name="Tapia R."/>
            <person name="Land M."/>
            <person name="Hauser L."/>
            <person name="Jeffries C."/>
            <person name="Kyrpides N."/>
            <person name="Ivanova N."/>
            <person name="Mikhailova N."/>
            <person name="Begemann M.B."/>
            <person name="Mormile M.R."/>
            <person name="Wall J.D."/>
            <person name="Elias D.A."/>
            <person name="Woyke T."/>
        </authorList>
    </citation>
    <scope>NUCLEOTIDE SEQUENCE [LARGE SCALE GENOMIC DNA]</scope>
    <source>
        <strain evidence="7">sapolanicus</strain>
    </source>
</reference>
<dbReference type="PANTHER" id="PTHR30055:SF234">
    <property type="entry name" value="HTH-TYPE TRANSCRIPTIONAL REGULATOR BETI"/>
    <property type="match status" value="1"/>
</dbReference>
<evidence type="ECO:0000259" key="5">
    <source>
        <dbReference type="PROSITE" id="PS50977"/>
    </source>
</evidence>
<accession>E4RN78</accession>
<dbReference type="InterPro" id="IPR001647">
    <property type="entry name" value="HTH_TetR"/>
</dbReference>
<dbReference type="eggNOG" id="COG1309">
    <property type="taxonomic scope" value="Bacteria"/>
</dbReference>
<evidence type="ECO:0000256" key="1">
    <source>
        <dbReference type="ARBA" id="ARBA00023015"/>
    </source>
</evidence>
<dbReference type="AlphaFoldDB" id="E4RN78"/>
<dbReference type="Gene3D" id="1.10.357.10">
    <property type="entry name" value="Tetracycline Repressor, domain 2"/>
    <property type="match status" value="1"/>
</dbReference>
<dbReference type="PROSITE" id="PS50977">
    <property type="entry name" value="HTH_TETR_2"/>
    <property type="match status" value="1"/>
</dbReference>
<sequence length="56" mass="6312">MGNDTKQCILNSAVKVFSENNYHAASMAMIAEEAGVSKGTLYWHFDSKEELFREIV</sequence>
<evidence type="ECO:0000256" key="4">
    <source>
        <dbReference type="PROSITE-ProRule" id="PRU00335"/>
    </source>
</evidence>
<proteinExistence type="predicted"/>
<keyword evidence="7" id="KW-1185">Reference proteome</keyword>
<gene>
    <name evidence="6" type="ordered locus">Halsa_0848</name>
</gene>
<feature type="domain" description="HTH tetR-type" evidence="5">
    <location>
        <begin position="3"/>
        <end position="56"/>
    </location>
</feature>
<dbReference type="InterPro" id="IPR009057">
    <property type="entry name" value="Homeodomain-like_sf"/>
</dbReference>
<dbReference type="InterPro" id="IPR050109">
    <property type="entry name" value="HTH-type_TetR-like_transc_reg"/>
</dbReference>
<protein>
    <submittedName>
        <fullName evidence="6">Transcriptional regulator, TetR family</fullName>
    </submittedName>
</protein>
<dbReference type="Pfam" id="PF00440">
    <property type="entry name" value="TetR_N"/>
    <property type="match status" value="1"/>
</dbReference>
<dbReference type="GO" id="GO:0045892">
    <property type="term" value="P:negative regulation of DNA-templated transcription"/>
    <property type="evidence" value="ECO:0007669"/>
    <property type="project" value="UniProtKB-ARBA"/>
</dbReference>
<evidence type="ECO:0000256" key="2">
    <source>
        <dbReference type="ARBA" id="ARBA00023125"/>
    </source>
</evidence>
<evidence type="ECO:0000256" key="3">
    <source>
        <dbReference type="ARBA" id="ARBA00023163"/>
    </source>
</evidence>
<dbReference type="OrthoDB" id="13453at2"/>
<organism evidence="6 7">
    <name type="scientific">Halanaerobium hydrogeniformans</name>
    <name type="common">Halanaerobium sp. (strain sapolanicus)</name>
    <dbReference type="NCBI Taxonomy" id="656519"/>
    <lineage>
        <taxon>Bacteria</taxon>
        <taxon>Bacillati</taxon>
        <taxon>Bacillota</taxon>
        <taxon>Clostridia</taxon>
        <taxon>Halanaerobiales</taxon>
        <taxon>Halanaerobiaceae</taxon>
        <taxon>Halanaerobium</taxon>
    </lineage>
</organism>
<keyword evidence="1" id="KW-0805">Transcription regulation</keyword>
<dbReference type="SUPFAM" id="SSF46689">
    <property type="entry name" value="Homeodomain-like"/>
    <property type="match status" value="1"/>
</dbReference>
<dbReference type="STRING" id="656519.Halsa_0848"/>
<dbReference type="FunFam" id="1.10.10.60:FF:000141">
    <property type="entry name" value="TetR family transcriptional regulator"/>
    <property type="match status" value="1"/>
</dbReference>
<evidence type="ECO:0000313" key="6">
    <source>
        <dbReference type="EMBL" id="ADQ14295.1"/>
    </source>
</evidence>